<reference evidence="1" key="1">
    <citation type="submission" date="2015-04" db="UniProtKB">
        <authorList>
            <consortium name="EnsemblPlants"/>
        </authorList>
    </citation>
    <scope>IDENTIFICATION</scope>
    <source>
        <strain evidence="1">SL10</strain>
    </source>
</reference>
<evidence type="ECO:0000313" key="2">
    <source>
        <dbReference type="Proteomes" id="UP000006591"/>
    </source>
</evidence>
<sequence>MEHRGRRILLSAQSLMIVRRMAYNSIMTATASFTLSPTPNDFHFDFLLLPYFRPQRTGAYA</sequence>
<proteinExistence type="predicted"/>
<name>A0A0E0HNC2_ORYNI</name>
<protein>
    <submittedName>
        <fullName evidence="1">Uncharacterized protein</fullName>
    </submittedName>
</protein>
<accession>A0A0E0HNC2</accession>
<dbReference type="EnsemblPlants" id="ONIVA06G10490.1">
    <property type="protein sequence ID" value="ONIVA06G10490.1"/>
    <property type="gene ID" value="ONIVA06G10490"/>
</dbReference>
<reference evidence="1" key="2">
    <citation type="submission" date="2018-04" db="EMBL/GenBank/DDBJ databases">
        <title>OnivRS2 (Oryza nivara Reference Sequence Version 2).</title>
        <authorList>
            <person name="Zhang J."/>
            <person name="Kudrna D."/>
            <person name="Lee S."/>
            <person name="Talag J."/>
            <person name="Rajasekar S."/>
            <person name="Welchert J."/>
            <person name="Hsing Y.-I."/>
            <person name="Wing R.A."/>
        </authorList>
    </citation>
    <scope>NUCLEOTIDE SEQUENCE [LARGE SCALE GENOMIC DNA]</scope>
    <source>
        <strain evidence="1">SL10</strain>
    </source>
</reference>
<dbReference type="HOGENOM" id="CLU_2926653_0_0_1"/>
<evidence type="ECO:0000313" key="1">
    <source>
        <dbReference type="EnsemblPlants" id="ONIVA06G10490.1"/>
    </source>
</evidence>
<dbReference type="AlphaFoldDB" id="A0A0E0HNC2"/>
<organism evidence="1">
    <name type="scientific">Oryza nivara</name>
    <name type="common">Indian wild rice</name>
    <name type="synonym">Oryza sativa f. spontanea</name>
    <dbReference type="NCBI Taxonomy" id="4536"/>
    <lineage>
        <taxon>Eukaryota</taxon>
        <taxon>Viridiplantae</taxon>
        <taxon>Streptophyta</taxon>
        <taxon>Embryophyta</taxon>
        <taxon>Tracheophyta</taxon>
        <taxon>Spermatophyta</taxon>
        <taxon>Magnoliopsida</taxon>
        <taxon>Liliopsida</taxon>
        <taxon>Poales</taxon>
        <taxon>Poaceae</taxon>
        <taxon>BOP clade</taxon>
        <taxon>Oryzoideae</taxon>
        <taxon>Oryzeae</taxon>
        <taxon>Oryzinae</taxon>
        <taxon>Oryza</taxon>
    </lineage>
</organism>
<dbReference type="Gramene" id="ONIVA06G10490.1">
    <property type="protein sequence ID" value="ONIVA06G10490.1"/>
    <property type="gene ID" value="ONIVA06G10490"/>
</dbReference>
<dbReference type="Proteomes" id="UP000006591">
    <property type="component" value="Chromosome 6"/>
</dbReference>
<keyword evidence="2" id="KW-1185">Reference proteome</keyword>